<feature type="transmembrane region" description="Helical" evidence="2">
    <location>
        <begin position="227"/>
        <end position="247"/>
    </location>
</feature>
<evidence type="ECO:0000256" key="2">
    <source>
        <dbReference type="SAM" id="Phobius"/>
    </source>
</evidence>
<evidence type="ECO:0000313" key="3">
    <source>
        <dbReference type="EMBL" id="NVM93511.1"/>
    </source>
</evidence>
<evidence type="ECO:0008006" key="5">
    <source>
        <dbReference type="Google" id="ProtNLM"/>
    </source>
</evidence>
<keyword evidence="4" id="KW-1185">Reference proteome</keyword>
<name>A0A7Y7IEM0_9MICC</name>
<gene>
    <name evidence="3" type="ORF">G6034_01055</name>
</gene>
<dbReference type="Proteomes" id="UP000543556">
    <property type="component" value="Unassembled WGS sequence"/>
</dbReference>
<dbReference type="RefSeq" id="WP_176633238.1">
    <property type="nucleotide sequence ID" value="NZ_JAAMFM010000001.1"/>
</dbReference>
<evidence type="ECO:0000256" key="1">
    <source>
        <dbReference type="SAM" id="MobiDB-lite"/>
    </source>
</evidence>
<evidence type="ECO:0000313" key="4">
    <source>
        <dbReference type="Proteomes" id="UP000543556"/>
    </source>
</evidence>
<sequence>MAVMMVFVFTVAACLLFSVRRRRWPGVAGGSGSRRDAGPLPGRAAFGAPGSVRRGGQEISMPRLARQLAALLTSGRNGPVLWAALADVLAAELMSARRRPGGEGHRYFARLVPGPPATPGDELERHPAIALIRAVERASALGLPTAEAVRSACWKGAGRPETGGGRRGAGGLPQEQRQVWLELAACLEVCEVSGAPVAAVLARLADRLETEEDTAELRKTALAGPRATVRLLAWLPFVGLGLGMAMGVDPLGVLLGGPFGWACLGTGLALVAAGRWWSHHLISAAARPAPGSGR</sequence>
<dbReference type="PANTHER" id="PTHR35007:SF4">
    <property type="entry name" value="CONSERVED TRANSMEMBRANE PROTEIN-RELATED"/>
    <property type="match status" value="1"/>
</dbReference>
<comment type="caution">
    <text evidence="3">The sequence shown here is derived from an EMBL/GenBank/DDBJ whole genome shotgun (WGS) entry which is preliminary data.</text>
</comment>
<dbReference type="PANTHER" id="PTHR35007">
    <property type="entry name" value="INTEGRAL MEMBRANE PROTEIN-RELATED"/>
    <property type="match status" value="1"/>
</dbReference>
<proteinExistence type="predicted"/>
<keyword evidence="2" id="KW-1133">Transmembrane helix</keyword>
<keyword evidence="2" id="KW-0472">Membrane</keyword>
<dbReference type="AlphaFoldDB" id="A0A7Y7IEM0"/>
<keyword evidence="2" id="KW-0812">Transmembrane</keyword>
<organism evidence="3 4">
    <name type="scientific">Arthrobacter wenxiniae</name>
    <dbReference type="NCBI Taxonomy" id="2713570"/>
    <lineage>
        <taxon>Bacteria</taxon>
        <taxon>Bacillati</taxon>
        <taxon>Actinomycetota</taxon>
        <taxon>Actinomycetes</taxon>
        <taxon>Micrococcales</taxon>
        <taxon>Micrococcaceae</taxon>
        <taxon>Arthrobacter</taxon>
    </lineage>
</organism>
<feature type="region of interest" description="Disordered" evidence="1">
    <location>
        <begin position="27"/>
        <end position="47"/>
    </location>
</feature>
<accession>A0A7Y7IEM0</accession>
<protein>
    <recommendedName>
        <fullName evidence="5">Tight adherence protein B</fullName>
    </recommendedName>
</protein>
<reference evidence="3 4" key="1">
    <citation type="submission" date="2020-02" db="EMBL/GenBank/DDBJ databases">
        <title>Genome sequence of strain AETb3-4.</title>
        <authorList>
            <person name="Gao J."/>
            <person name="Zhang X."/>
        </authorList>
    </citation>
    <scope>NUCLEOTIDE SEQUENCE [LARGE SCALE GENOMIC DNA]</scope>
    <source>
        <strain evidence="3 4">AETb3-4</strain>
    </source>
</reference>
<feature type="transmembrane region" description="Helical" evidence="2">
    <location>
        <begin position="259"/>
        <end position="277"/>
    </location>
</feature>
<dbReference type="EMBL" id="JAAMFM010000001">
    <property type="protein sequence ID" value="NVM93511.1"/>
    <property type="molecule type" value="Genomic_DNA"/>
</dbReference>